<feature type="region of interest" description="Disordered" evidence="3">
    <location>
        <begin position="232"/>
        <end position="281"/>
    </location>
</feature>
<evidence type="ECO:0000256" key="3">
    <source>
        <dbReference type="SAM" id="MobiDB-lite"/>
    </source>
</evidence>
<feature type="compositionally biased region" description="Polar residues" evidence="3">
    <location>
        <begin position="949"/>
        <end position="967"/>
    </location>
</feature>
<dbReference type="Pfam" id="PF16501">
    <property type="entry name" value="SCAPER_N"/>
    <property type="match status" value="1"/>
</dbReference>
<feature type="coiled-coil region" evidence="2">
    <location>
        <begin position="407"/>
        <end position="437"/>
    </location>
</feature>
<dbReference type="STRING" id="3818.A0A445EJK1"/>
<comment type="similarity">
    <text evidence="1">Belongs to the remorin family.</text>
</comment>
<dbReference type="EMBL" id="SDMP01000001">
    <property type="protein sequence ID" value="RYR75604.1"/>
    <property type="molecule type" value="Genomic_DNA"/>
</dbReference>
<dbReference type="Pfam" id="PF03763">
    <property type="entry name" value="Remorin_C"/>
    <property type="match status" value="1"/>
</dbReference>
<feature type="region of interest" description="Disordered" evidence="3">
    <location>
        <begin position="584"/>
        <end position="624"/>
    </location>
</feature>
<evidence type="ECO:0000259" key="4">
    <source>
        <dbReference type="Pfam" id="PF03763"/>
    </source>
</evidence>
<feature type="region of interest" description="Disordered" evidence="3">
    <location>
        <begin position="1"/>
        <end position="22"/>
    </location>
</feature>
<feature type="region of interest" description="Disordered" evidence="3">
    <location>
        <begin position="1315"/>
        <end position="1353"/>
    </location>
</feature>
<feature type="compositionally biased region" description="Basic and acidic residues" evidence="3">
    <location>
        <begin position="232"/>
        <end position="269"/>
    </location>
</feature>
<feature type="region of interest" description="Disordered" evidence="3">
    <location>
        <begin position="1579"/>
        <end position="1627"/>
    </location>
</feature>
<evidence type="ECO:0000256" key="1">
    <source>
        <dbReference type="ARBA" id="ARBA00005711"/>
    </source>
</evidence>
<reference evidence="6 7" key="1">
    <citation type="submission" date="2019-01" db="EMBL/GenBank/DDBJ databases">
        <title>Sequencing of cultivated peanut Arachis hypogaea provides insights into genome evolution and oil improvement.</title>
        <authorList>
            <person name="Chen X."/>
        </authorList>
    </citation>
    <scope>NUCLEOTIDE SEQUENCE [LARGE SCALE GENOMIC DNA]</scope>
    <source>
        <strain evidence="7">cv. Fuhuasheng</strain>
        <tissue evidence="6">Leaves</tissue>
    </source>
</reference>
<protein>
    <recommendedName>
        <fullName evidence="8">S phase cyclin A-associated protein in the endoplasmic reticulum N-terminal domain-containing protein</fullName>
    </recommendedName>
</protein>
<proteinExistence type="inferred from homology"/>
<evidence type="ECO:0000259" key="5">
    <source>
        <dbReference type="Pfam" id="PF16501"/>
    </source>
</evidence>
<feature type="compositionally biased region" description="Basic and acidic residues" evidence="3">
    <location>
        <begin position="1764"/>
        <end position="1775"/>
    </location>
</feature>
<dbReference type="PANTHER" id="PTHR31434:SF2">
    <property type="entry name" value="S PHASE CYCLIN A-ASSOCIATED PROTEIN IN THE ENDOPLASMIC RETICULUM"/>
    <property type="match status" value="1"/>
</dbReference>
<gene>
    <name evidence="6" type="ORF">Ahy_A01g000162</name>
</gene>
<feature type="region of interest" description="Disordered" evidence="3">
    <location>
        <begin position="929"/>
        <end position="968"/>
    </location>
</feature>
<feature type="compositionally biased region" description="Basic and acidic residues" evidence="3">
    <location>
        <begin position="604"/>
        <end position="624"/>
    </location>
</feature>
<comment type="caution">
    <text evidence="6">The sequence shown here is derived from an EMBL/GenBank/DDBJ whole genome shotgun (WGS) entry which is preliminary data.</text>
</comment>
<feature type="domain" description="S phase cyclin A-associated protein in the endoplasmic reticulum N-terminal" evidence="5">
    <location>
        <begin position="372"/>
        <end position="473"/>
    </location>
</feature>
<evidence type="ECO:0008006" key="8">
    <source>
        <dbReference type="Google" id="ProtNLM"/>
    </source>
</evidence>
<dbReference type="InterPro" id="IPR032446">
    <property type="entry name" value="SCAPER_N"/>
</dbReference>
<accession>A0A445EJK1</accession>
<feature type="compositionally biased region" description="Polar residues" evidence="3">
    <location>
        <begin position="496"/>
        <end position="525"/>
    </location>
</feature>
<keyword evidence="2" id="KW-0175">Coiled coil</keyword>
<dbReference type="Proteomes" id="UP000289738">
    <property type="component" value="Chromosome A01"/>
</dbReference>
<evidence type="ECO:0000313" key="7">
    <source>
        <dbReference type="Proteomes" id="UP000289738"/>
    </source>
</evidence>
<sequence length="1957" mass="219459">MADSDVADDQNSGWFQVKKKHRNTSKFSLQSWVGGFSGKNASNSMRTQHSVNKNNENLHSKHNANLSRLGQNFSENPVPGNVVGSPSVSNEEEGKSFLNICEIRHNSESEKLAPAARMTDSQGKLEEAQKLAEVVKPDKGQKIRWGDLEEQDLAQPHEKLIGVGIKFGSIGDDSVLSCRKPENIPDVVPCDSNNSPEKDLTVLAETVDAEIASHQIPLLRCKDEMLVENGKDDKTLSLEDSKKPEMDAEKVDPDEGTSSRDEKNDEVNKQENNSGTKNDLFSAKDAVVVENQAQTVTNDLSDIEVSKLPAQNCSSSNAVTAQGTVSQLREREPEVAGGSSASIEVRDSPYGNAENIVPNSHNFSASEDVDSNESKERFRQRLWCFLFENLNRSVDELYLLCELECDLEQMKEAILVLEEAASDFKELITRVEEFEKVKKSSQTFDEVPVILKSDHRRPHALSWEVRRMTTSPHRADILSSSLEAFRKIQQERAGMQSGSDTENTISKRLSSASVNNVKRSQTNGRTDLVTKPKKNNGSSDANQGNLNVKRNNVEGGEPSADTVQSECKQPDKILTSEVVLSENSASFTTTKSKRDGPGSGVDKLLSKKDKMPTEVVNEKNPRSTDNIRRQIPVSEKDKEKRNIAQSKSLNAWKEKRNWEDILSSPFRVSSRMSYSPSIGRKSAERVRMLHDKLLSPEKKKKTASDLKREAEEKHARAMRIRSELENERVQKLQRTSQKLNRVSQWHAVRHTKLREGMHARHQRSESRHEAFLAQVVKRAGDESSKVNEVRFITSLNEENKKLILRQKLHESEMRRAEKLQVIKSKQREDLAREEAVLERRRLIEAEKLQRLAEIQRRKEEAQVRREEERKASSAAREARAIEQLRRKEERAKAQQEEAELLAQKLAERLNESEQRRKIYLEQIRERANLRDQSSPLMRRSINKEGQGRSAPTNGSDDPQTNIASGTGSILGIGNITMQHAMKRRIKRIRQKLMSLKYEFVEPPLGAESGGIGYRVAVGAARAKVGRWLQELKRLRQARKEGATNIGLIISEMIKFLEGKDPELQASRQAGLLDFIASALPASHTSKPEACQVTLHLLKLLRVVISVPANRTYFLAQNFLPPIIPMLSASLENYIKIAASISSPSNISLPSLNKASVENFESISEILNNFLWIVTAIFGHVSSEERQLQMRDGLLELLISYQVIHRLRDLFALHDRPQMEGSAFPAPILLSIHLLVVLTCSPGTVSYIDWESSAVAMQQEIGSEMTKFADSTHSFLNNSWGDYGPLSTINGSTVMHLPDVPEDRPLDEIVKMNGSDEAISNGKDSKLEHNSSAKLKNDDMIKMDEPDELKKNQSRDIINSSVSPKDEKHAGVIVTAPKNGKVSNSAQPLAFLLSALSETGLVSLPSLLTAVLLQANNRSSSEQGSFILPSNFEEVAAGVLKVLNNVALLDLVFLQRMLARPDLKMEIFHLMSFLLSHCAGKWKAPNDQVGSLMLESLSLLGHFALFHPGNQAVLRWGKSPTILHKVCDLPFVFFSDPELMPILAGTLVAACYGCEQNKFVVQQELSVDMLLSLLRSCRSSSPASQLNPTLDNSSIDDSSECNQLGSESRKPLSDIPTKHSRSNVNGKGSRASLIKVGASGNSIKTGRIRSLRDGKATKSSEEMATKNTHCVFETSTLMLHCRFPHSFIDKVEQFFSAEIPNGVDEVVSFTDPQPPKHHGSSGTRDNNAWSWLKRTNFHYEDIDDEHATSVAAAAFAIHSLEEEESRNSQKIREGPKSSRTRTMRTKENISRNPSYGETSMKRSFGQDPRTKETALPVRRSSSVSSPKPPPPAQAVYQKEKGIPILHKNVSNGPQTWQKTNIEKIQQRYEKIKSKILSLKCVKKIQTKFQIERKKRELKKKREMQTLNHRNKMERIGMLSQGSRVEDKRKNEEWEARENSNRIRKTGKVPVKCSCFNPR</sequence>
<feature type="compositionally biased region" description="Polar residues" evidence="3">
    <location>
        <begin position="1581"/>
        <end position="1605"/>
    </location>
</feature>
<feature type="compositionally biased region" description="Basic and acidic residues" evidence="3">
    <location>
        <begin position="1922"/>
        <end position="1939"/>
    </location>
</feature>
<feature type="compositionally biased region" description="Basic and acidic residues" evidence="3">
    <location>
        <begin position="1322"/>
        <end position="1353"/>
    </location>
</feature>
<feature type="region of interest" description="Disordered" evidence="3">
    <location>
        <begin position="322"/>
        <end position="346"/>
    </location>
</feature>
<dbReference type="InterPro" id="IPR005516">
    <property type="entry name" value="Remorin_C"/>
</dbReference>
<keyword evidence="7" id="KW-1185">Reference proteome</keyword>
<feature type="region of interest" description="Disordered" evidence="3">
    <location>
        <begin position="1918"/>
        <end position="1939"/>
    </location>
</feature>
<organism evidence="6 7">
    <name type="scientific">Arachis hypogaea</name>
    <name type="common">Peanut</name>
    <dbReference type="NCBI Taxonomy" id="3818"/>
    <lineage>
        <taxon>Eukaryota</taxon>
        <taxon>Viridiplantae</taxon>
        <taxon>Streptophyta</taxon>
        <taxon>Embryophyta</taxon>
        <taxon>Tracheophyta</taxon>
        <taxon>Spermatophyta</taxon>
        <taxon>Magnoliopsida</taxon>
        <taxon>eudicotyledons</taxon>
        <taxon>Gunneridae</taxon>
        <taxon>Pentapetalae</taxon>
        <taxon>rosids</taxon>
        <taxon>fabids</taxon>
        <taxon>Fabales</taxon>
        <taxon>Fabaceae</taxon>
        <taxon>Papilionoideae</taxon>
        <taxon>50 kb inversion clade</taxon>
        <taxon>dalbergioids sensu lato</taxon>
        <taxon>Dalbergieae</taxon>
        <taxon>Pterocarpus clade</taxon>
        <taxon>Arachis</taxon>
    </lineage>
</organism>
<feature type="region of interest" description="Disordered" evidence="3">
    <location>
        <begin position="491"/>
        <end position="568"/>
    </location>
</feature>
<dbReference type="PANTHER" id="PTHR31434">
    <property type="entry name" value="S PHASE CYCLIN A-ASSOCIATED PROTEIN IN THE ENDOPLASMIC RETICULUM"/>
    <property type="match status" value="1"/>
</dbReference>
<feature type="compositionally biased region" description="Polar residues" evidence="3">
    <location>
        <begin position="535"/>
        <end position="550"/>
    </location>
</feature>
<feature type="domain" description="Remorin C-terminal" evidence="4">
    <location>
        <begin position="1853"/>
        <end position="1950"/>
    </location>
</feature>
<feature type="compositionally biased region" description="Polar residues" evidence="3">
    <location>
        <begin position="270"/>
        <end position="279"/>
    </location>
</feature>
<name>A0A445EJK1_ARAHY</name>
<evidence type="ECO:0000313" key="6">
    <source>
        <dbReference type="EMBL" id="RYR75604.1"/>
    </source>
</evidence>
<feature type="compositionally biased region" description="Low complexity" evidence="3">
    <location>
        <begin position="1815"/>
        <end position="1824"/>
    </location>
</feature>
<feature type="region of interest" description="Disordered" evidence="3">
    <location>
        <begin position="1760"/>
        <end position="1833"/>
    </location>
</feature>
<feature type="region of interest" description="Disordered" evidence="3">
    <location>
        <begin position="857"/>
        <end position="878"/>
    </location>
</feature>
<evidence type="ECO:0000256" key="2">
    <source>
        <dbReference type="SAM" id="Coils"/>
    </source>
</evidence>